<protein>
    <submittedName>
        <fullName evidence="2">Uncharacterized protein</fullName>
    </submittedName>
</protein>
<name>A0AAW0U552_SCYPA</name>
<evidence type="ECO:0000313" key="2">
    <source>
        <dbReference type="EMBL" id="KAK8393527.1"/>
    </source>
</evidence>
<accession>A0AAW0U552</accession>
<sequence length="369" mass="42723">MSKRIHLLAGTNNKYEYGSEMNISNAAFTNCRFRLDKTNCECRNYCDCSAWADKVREDNARAKMGPKYEPDTARQRHNRHRVIPPNFLWGIKAINSMQAGNSEEFEFREYTARIATLPMRINERNKEIDCSEHHPMVTMEVFKNKVADLMMDIGELINSPLIAKVLEHYKKSDTTTNPGISLVSASKESRMMMRKYAQYCLENMNLAFLMGINKKTFYSVVYNLNGFSFSASNYKEVNIYQFISSIKSAVVCGDYYSAFGNKSKDEQAVFNIMDNDNEEVEGKVIKKGKKYELDMFLCFSAKDLLLEEDYEIEEMKEERMKRKREKEEDETKEVAVKSQKTSTKMTATTKVAASLDSRRDCNDDEFDFS</sequence>
<comment type="caution">
    <text evidence="2">The sequence shown here is derived from an EMBL/GenBank/DDBJ whole genome shotgun (WGS) entry which is preliminary data.</text>
</comment>
<evidence type="ECO:0000313" key="3">
    <source>
        <dbReference type="Proteomes" id="UP001487740"/>
    </source>
</evidence>
<feature type="compositionally biased region" description="Polar residues" evidence="1">
    <location>
        <begin position="338"/>
        <end position="351"/>
    </location>
</feature>
<dbReference type="Proteomes" id="UP001487740">
    <property type="component" value="Unassembled WGS sequence"/>
</dbReference>
<reference evidence="2 3" key="1">
    <citation type="submission" date="2023-03" db="EMBL/GenBank/DDBJ databases">
        <title>High-quality genome of Scylla paramamosain provides insights in environmental adaptation.</title>
        <authorList>
            <person name="Zhang L."/>
        </authorList>
    </citation>
    <scope>NUCLEOTIDE SEQUENCE [LARGE SCALE GENOMIC DNA]</scope>
    <source>
        <strain evidence="2">LZ_2023a</strain>
        <tissue evidence="2">Muscle</tissue>
    </source>
</reference>
<dbReference type="AlphaFoldDB" id="A0AAW0U552"/>
<organism evidence="2 3">
    <name type="scientific">Scylla paramamosain</name>
    <name type="common">Mud crab</name>
    <dbReference type="NCBI Taxonomy" id="85552"/>
    <lineage>
        <taxon>Eukaryota</taxon>
        <taxon>Metazoa</taxon>
        <taxon>Ecdysozoa</taxon>
        <taxon>Arthropoda</taxon>
        <taxon>Crustacea</taxon>
        <taxon>Multicrustacea</taxon>
        <taxon>Malacostraca</taxon>
        <taxon>Eumalacostraca</taxon>
        <taxon>Eucarida</taxon>
        <taxon>Decapoda</taxon>
        <taxon>Pleocyemata</taxon>
        <taxon>Brachyura</taxon>
        <taxon>Eubrachyura</taxon>
        <taxon>Portunoidea</taxon>
        <taxon>Portunidae</taxon>
        <taxon>Portuninae</taxon>
        <taxon>Scylla</taxon>
    </lineage>
</organism>
<gene>
    <name evidence="2" type="ORF">O3P69_006693</name>
</gene>
<feature type="region of interest" description="Disordered" evidence="1">
    <location>
        <begin position="317"/>
        <end position="354"/>
    </location>
</feature>
<proteinExistence type="predicted"/>
<dbReference type="EMBL" id="JARAKH010000020">
    <property type="protein sequence ID" value="KAK8393527.1"/>
    <property type="molecule type" value="Genomic_DNA"/>
</dbReference>
<evidence type="ECO:0000256" key="1">
    <source>
        <dbReference type="SAM" id="MobiDB-lite"/>
    </source>
</evidence>
<keyword evidence="3" id="KW-1185">Reference proteome</keyword>